<evidence type="ECO:0000313" key="3">
    <source>
        <dbReference type="Proteomes" id="UP001500392"/>
    </source>
</evidence>
<feature type="signal peptide" evidence="1">
    <location>
        <begin position="1"/>
        <end position="19"/>
    </location>
</feature>
<accession>A0ABP7X1C5</accession>
<reference evidence="3" key="1">
    <citation type="journal article" date="2019" name="Int. J. Syst. Evol. Microbiol.">
        <title>The Global Catalogue of Microorganisms (GCM) 10K type strain sequencing project: providing services to taxonomists for standard genome sequencing and annotation.</title>
        <authorList>
            <consortium name="The Broad Institute Genomics Platform"/>
            <consortium name="The Broad Institute Genome Sequencing Center for Infectious Disease"/>
            <person name="Wu L."/>
            <person name="Ma J."/>
        </authorList>
    </citation>
    <scope>NUCLEOTIDE SEQUENCE [LARGE SCALE GENOMIC DNA]</scope>
    <source>
        <strain evidence="3">JCM 17304</strain>
    </source>
</reference>
<dbReference type="Proteomes" id="UP001500392">
    <property type="component" value="Unassembled WGS sequence"/>
</dbReference>
<name>A0ABP7X1C5_9GAMM</name>
<dbReference type="RefSeq" id="WP_344937351.1">
    <property type="nucleotide sequence ID" value="NZ_BAABDM010000006.1"/>
</dbReference>
<evidence type="ECO:0000256" key="1">
    <source>
        <dbReference type="SAM" id="SignalP"/>
    </source>
</evidence>
<organism evidence="2 3">
    <name type="scientific">Zhongshania borealis</name>
    <dbReference type="NCBI Taxonomy" id="889488"/>
    <lineage>
        <taxon>Bacteria</taxon>
        <taxon>Pseudomonadati</taxon>
        <taxon>Pseudomonadota</taxon>
        <taxon>Gammaproteobacteria</taxon>
        <taxon>Cellvibrionales</taxon>
        <taxon>Spongiibacteraceae</taxon>
        <taxon>Zhongshania</taxon>
    </lineage>
</organism>
<gene>
    <name evidence="2" type="ORF">GCM10022414_28940</name>
</gene>
<dbReference type="PROSITE" id="PS51257">
    <property type="entry name" value="PROKAR_LIPOPROTEIN"/>
    <property type="match status" value="1"/>
</dbReference>
<evidence type="ECO:0000313" key="2">
    <source>
        <dbReference type="EMBL" id="GAA4101544.1"/>
    </source>
</evidence>
<comment type="caution">
    <text evidence="2">The sequence shown here is derived from an EMBL/GenBank/DDBJ whole genome shotgun (WGS) entry which is preliminary data.</text>
</comment>
<sequence>MRALLIFVLLLNLPAIAVASSCEDTEIYTETLLNSAVEHLLENYGEAAVKQPVEKCSTGPGALWQLALAAHEEDANFQYYRVISCTPDHANPATSSALQCNSQEARRLKYQEQVIEASSDGNATEFIHALDCFNEALQAGNIKISKYNSLLDSYLSIPLTSSRDISAIAAEPQFKRYTIKALANRYRFSVELDKEFGCFIEPLRS</sequence>
<keyword evidence="3" id="KW-1185">Reference proteome</keyword>
<feature type="chain" id="PRO_5047163887" evidence="1">
    <location>
        <begin position="20"/>
        <end position="205"/>
    </location>
</feature>
<proteinExistence type="predicted"/>
<keyword evidence="1" id="KW-0732">Signal</keyword>
<protein>
    <submittedName>
        <fullName evidence="2">Uncharacterized protein</fullName>
    </submittedName>
</protein>
<dbReference type="EMBL" id="BAABDM010000006">
    <property type="protein sequence ID" value="GAA4101544.1"/>
    <property type="molecule type" value="Genomic_DNA"/>
</dbReference>